<sequence>MSDYCATSLLQLYSLNMSVLAMNYFLYSEMAENADWNEENTRLLCELFAEQVRAHNRSGTHLNRTGYKNVMEKFKEMTELDYSKLQFKNKWDKMRKEYGNWKRLSRETGLGWDPVKKTYTAPDAWWKKENKVYKGIAKFKDGPLQHEDLKTIMFEDIRNTGDDHWSPSSGAAPNTQDTEPDDDKDEDYEANEASDDCHEISPEPSKGKRPAPTSRKDKGKKPKTSGGHWVQDQLTKLVSMSERSTASCESLARREDTSGCSIKDVMILVRECGAVPGSKEHFIASQVFIKRAEREMFMTLETPEERFQWLTMKHNWLTRNDSTM</sequence>
<evidence type="ECO:0000259" key="2">
    <source>
        <dbReference type="Pfam" id="PF12776"/>
    </source>
</evidence>
<organism evidence="3">
    <name type="scientific">Panicum hallii</name>
    <dbReference type="NCBI Taxonomy" id="206008"/>
    <lineage>
        <taxon>Eukaryota</taxon>
        <taxon>Viridiplantae</taxon>
        <taxon>Streptophyta</taxon>
        <taxon>Embryophyta</taxon>
        <taxon>Tracheophyta</taxon>
        <taxon>Spermatophyta</taxon>
        <taxon>Magnoliopsida</taxon>
        <taxon>Liliopsida</taxon>
        <taxon>Poales</taxon>
        <taxon>Poaceae</taxon>
        <taxon>PACMAD clade</taxon>
        <taxon>Panicoideae</taxon>
        <taxon>Panicodae</taxon>
        <taxon>Paniceae</taxon>
        <taxon>Panicinae</taxon>
        <taxon>Panicum</taxon>
        <taxon>Panicum sect. Panicum</taxon>
    </lineage>
</organism>
<dbReference type="Pfam" id="PF12776">
    <property type="entry name" value="Myb_DNA-bind_3"/>
    <property type="match status" value="1"/>
</dbReference>
<accession>A0A2T8IAA0</accession>
<gene>
    <name evidence="3" type="ORF">PAHAL_8G256800</name>
</gene>
<dbReference type="PANTHER" id="PTHR47851:SF1">
    <property type="entry name" value="OS06G0588700 PROTEIN"/>
    <property type="match status" value="1"/>
</dbReference>
<feature type="compositionally biased region" description="Polar residues" evidence="1">
    <location>
        <begin position="166"/>
        <end position="176"/>
    </location>
</feature>
<dbReference type="AlphaFoldDB" id="A0A2T8IAA0"/>
<evidence type="ECO:0000256" key="1">
    <source>
        <dbReference type="SAM" id="MobiDB-lite"/>
    </source>
</evidence>
<dbReference type="Gramene" id="PVH34602">
    <property type="protein sequence ID" value="PVH34602"/>
    <property type="gene ID" value="PAHAL_8G256800"/>
</dbReference>
<reference evidence="3" key="1">
    <citation type="submission" date="2018-04" db="EMBL/GenBank/DDBJ databases">
        <title>WGS assembly of Panicum hallii.</title>
        <authorList>
            <person name="Lovell J."/>
            <person name="Jenkins J."/>
            <person name="Lowry D."/>
            <person name="Mamidi S."/>
            <person name="Sreedasyam A."/>
            <person name="Weng X."/>
            <person name="Barry K."/>
            <person name="Bonette J."/>
            <person name="Campitelli B."/>
            <person name="Daum C."/>
            <person name="Gordon S."/>
            <person name="Gould B."/>
            <person name="Lipzen A."/>
            <person name="Macqueen A."/>
            <person name="Palacio-Mejia J."/>
            <person name="Plott C."/>
            <person name="Shakirov E."/>
            <person name="Shu S."/>
            <person name="Yoshinaga Y."/>
            <person name="Zane M."/>
            <person name="Rokhsar D."/>
            <person name="Grimwood J."/>
            <person name="Schmutz J."/>
            <person name="Juenger T."/>
        </authorList>
    </citation>
    <scope>NUCLEOTIDE SEQUENCE [LARGE SCALE GENOMIC DNA]</scope>
    <source>
        <strain evidence="3">FIL2</strain>
    </source>
</reference>
<feature type="domain" description="Myb/SANT-like" evidence="2">
    <location>
        <begin position="36"/>
        <end position="128"/>
    </location>
</feature>
<evidence type="ECO:0000313" key="3">
    <source>
        <dbReference type="EMBL" id="PVH34602.1"/>
    </source>
</evidence>
<feature type="compositionally biased region" description="Acidic residues" evidence="1">
    <location>
        <begin position="178"/>
        <end position="194"/>
    </location>
</feature>
<proteinExistence type="predicted"/>
<dbReference type="InterPro" id="IPR024752">
    <property type="entry name" value="Myb/SANT-like_dom"/>
</dbReference>
<dbReference type="EMBL" id="CM008053">
    <property type="protein sequence ID" value="PVH34602.1"/>
    <property type="molecule type" value="Genomic_DNA"/>
</dbReference>
<feature type="region of interest" description="Disordered" evidence="1">
    <location>
        <begin position="160"/>
        <end position="230"/>
    </location>
</feature>
<dbReference type="Proteomes" id="UP000243499">
    <property type="component" value="Chromosome 8"/>
</dbReference>
<name>A0A2T8IAA0_9POAL</name>
<dbReference type="PANTHER" id="PTHR47851">
    <property type="entry name" value="OS06G0588700 PROTEIN-RELATED"/>
    <property type="match status" value="1"/>
</dbReference>
<protein>
    <recommendedName>
        <fullName evidence="2">Myb/SANT-like domain-containing protein</fullName>
    </recommendedName>
</protein>